<name>A0A5C0SLE8_9EURY</name>
<dbReference type="Proteomes" id="UP000322631">
    <property type="component" value="Chromosome"/>
</dbReference>
<proteinExistence type="predicted"/>
<evidence type="ECO:0000256" key="1">
    <source>
        <dbReference type="SAM" id="Phobius"/>
    </source>
</evidence>
<gene>
    <name evidence="2" type="ORF">FPV09_05065</name>
</gene>
<evidence type="ECO:0000313" key="3">
    <source>
        <dbReference type="Proteomes" id="UP000322631"/>
    </source>
</evidence>
<keyword evidence="1" id="KW-0812">Transmembrane</keyword>
<organism evidence="2 3">
    <name type="scientific">Thermococcus aciditolerans</name>
    <dbReference type="NCBI Taxonomy" id="2598455"/>
    <lineage>
        <taxon>Archaea</taxon>
        <taxon>Methanobacteriati</taxon>
        <taxon>Methanobacteriota</taxon>
        <taxon>Thermococci</taxon>
        <taxon>Thermococcales</taxon>
        <taxon>Thermococcaceae</taxon>
        <taxon>Thermococcus</taxon>
    </lineage>
</organism>
<evidence type="ECO:0000313" key="2">
    <source>
        <dbReference type="EMBL" id="QEK14576.1"/>
    </source>
</evidence>
<feature type="transmembrane region" description="Helical" evidence="1">
    <location>
        <begin position="166"/>
        <end position="186"/>
    </location>
</feature>
<sequence length="191" mass="21267">MSKRAEEGPGMSLGKGLVVFGILLVAIGMFGIGYYYAVPPKLIQEYNLNKELYVGAGYPTKFIAEKDNLIVVKGEGRGPEGELVPVNIMIDGKSHIKFSRDPTDFFYNVGRTPLMSPFEYSFKAPFTGEFEILLEYWPKDLDKWPGEATVMATISVYDDSFKKKNFLIFGAITVAGLILYIVGKLLQRSSP</sequence>
<feature type="transmembrane region" description="Helical" evidence="1">
    <location>
        <begin position="12"/>
        <end position="37"/>
    </location>
</feature>
<dbReference type="KEGG" id="them:FPV09_05065"/>
<accession>A0A5C0SLE8</accession>
<reference evidence="2 3" key="1">
    <citation type="submission" date="2019-07" db="EMBL/GenBank/DDBJ databases">
        <title>Complete genome of Thermococcus acidophilus.</title>
        <authorList>
            <person name="Li X."/>
        </authorList>
    </citation>
    <scope>NUCLEOTIDE SEQUENCE [LARGE SCALE GENOMIC DNA]</scope>
    <source>
        <strain evidence="2 3">SY113</strain>
    </source>
</reference>
<dbReference type="RefSeq" id="WP_148882608.1">
    <property type="nucleotide sequence ID" value="NZ_CP041932.1"/>
</dbReference>
<dbReference type="EMBL" id="CP041932">
    <property type="protein sequence ID" value="QEK14576.1"/>
    <property type="molecule type" value="Genomic_DNA"/>
</dbReference>
<dbReference type="AlphaFoldDB" id="A0A5C0SLE8"/>
<keyword evidence="1" id="KW-0472">Membrane</keyword>
<keyword evidence="3" id="KW-1185">Reference proteome</keyword>
<dbReference type="GeneID" id="41609202"/>
<keyword evidence="1" id="KW-1133">Transmembrane helix</keyword>
<protein>
    <submittedName>
        <fullName evidence="2">Uncharacterized protein</fullName>
    </submittedName>
</protein>